<dbReference type="EMBL" id="CM023488">
    <property type="protein sequence ID" value="KAH6923839.1"/>
    <property type="molecule type" value="Genomic_DNA"/>
</dbReference>
<name>A0ACB7RQW8_HYAAI</name>
<evidence type="ECO:0000313" key="2">
    <source>
        <dbReference type="Proteomes" id="UP000821845"/>
    </source>
</evidence>
<sequence length="79" mass="8546">MEAKFTERITAQVTVKCQVMIEATITRIMESVVSSIMTKLEERLTHLTIGLSSASPTAAKSPTPFLRPSTLQHGSSDGP</sequence>
<comment type="caution">
    <text evidence="1">The sequence shown here is derived from an EMBL/GenBank/DDBJ whole genome shotgun (WGS) entry which is preliminary data.</text>
</comment>
<protein>
    <submittedName>
        <fullName evidence="1">Uncharacterized protein</fullName>
    </submittedName>
</protein>
<reference evidence="1" key="1">
    <citation type="submission" date="2020-05" db="EMBL/GenBank/DDBJ databases">
        <title>Large-scale comparative analyses of tick genomes elucidate their genetic diversity and vector capacities.</title>
        <authorList>
            <person name="Jia N."/>
            <person name="Wang J."/>
            <person name="Shi W."/>
            <person name="Du L."/>
            <person name="Sun Y."/>
            <person name="Zhan W."/>
            <person name="Jiang J."/>
            <person name="Wang Q."/>
            <person name="Zhang B."/>
            <person name="Ji P."/>
            <person name="Sakyi L.B."/>
            <person name="Cui X."/>
            <person name="Yuan T."/>
            <person name="Jiang B."/>
            <person name="Yang W."/>
            <person name="Lam T.T.-Y."/>
            <person name="Chang Q."/>
            <person name="Ding S."/>
            <person name="Wang X."/>
            <person name="Zhu J."/>
            <person name="Ruan X."/>
            <person name="Zhao L."/>
            <person name="Wei J."/>
            <person name="Que T."/>
            <person name="Du C."/>
            <person name="Cheng J."/>
            <person name="Dai P."/>
            <person name="Han X."/>
            <person name="Huang E."/>
            <person name="Gao Y."/>
            <person name="Liu J."/>
            <person name="Shao H."/>
            <person name="Ye R."/>
            <person name="Li L."/>
            <person name="Wei W."/>
            <person name="Wang X."/>
            <person name="Wang C."/>
            <person name="Yang T."/>
            <person name="Huo Q."/>
            <person name="Li W."/>
            <person name="Guo W."/>
            <person name="Chen H."/>
            <person name="Zhou L."/>
            <person name="Ni X."/>
            <person name="Tian J."/>
            <person name="Zhou Y."/>
            <person name="Sheng Y."/>
            <person name="Liu T."/>
            <person name="Pan Y."/>
            <person name="Xia L."/>
            <person name="Li J."/>
            <person name="Zhao F."/>
            <person name="Cao W."/>
        </authorList>
    </citation>
    <scope>NUCLEOTIDE SEQUENCE</scope>
    <source>
        <strain evidence="1">Hyas-2018</strain>
    </source>
</reference>
<gene>
    <name evidence="1" type="ORF">HPB50_007785</name>
</gene>
<accession>A0ACB7RQW8</accession>
<dbReference type="Proteomes" id="UP000821845">
    <property type="component" value="Chromosome 8"/>
</dbReference>
<organism evidence="1 2">
    <name type="scientific">Hyalomma asiaticum</name>
    <name type="common">Tick</name>
    <dbReference type="NCBI Taxonomy" id="266040"/>
    <lineage>
        <taxon>Eukaryota</taxon>
        <taxon>Metazoa</taxon>
        <taxon>Ecdysozoa</taxon>
        <taxon>Arthropoda</taxon>
        <taxon>Chelicerata</taxon>
        <taxon>Arachnida</taxon>
        <taxon>Acari</taxon>
        <taxon>Parasitiformes</taxon>
        <taxon>Ixodida</taxon>
        <taxon>Ixodoidea</taxon>
        <taxon>Ixodidae</taxon>
        <taxon>Hyalomminae</taxon>
        <taxon>Hyalomma</taxon>
    </lineage>
</organism>
<keyword evidence="2" id="KW-1185">Reference proteome</keyword>
<proteinExistence type="predicted"/>
<evidence type="ECO:0000313" key="1">
    <source>
        <dbReference type="EMBL" id="KAH6923839.1"/>
    </source>
</evidence>